<keyword evidence="17" id="KW-1015">Disulfide bond</keyword>
<keyword evidence="11" id="KW-0106">Calcium</keyword>
<evidence type="ECO:0000256" key="21">
    <source>
        <dbReference type="PROSITE-ProRule" id="PRU00330"/>
    </source>
</evidence>
<keyword evidence="15 23" id="KW-0401">Integrin</keyword>
<dbReference type="InterPro" id="IPR059120">
    <property type="entry name" value="Cullin-like_AB"/>
</dbReference>
<gene>
    <name evidence="27" type="primary">itgae</name>
    <name evidence="27" type="ORF">DAT39_002089</name>
</gene>
<feature type="non-terminal residue" evidence="27">
    <location>
        <position position="1782"/>
    </location>
</feature>
<dbReference type="InterPro" id="IPR001373">
    <property type="entry name" value="Cullin_N"/>
</dbReference>
<dbReference type="FunFam" id="1.20.1310.10:FF:000009">
    <property type="entry name" value="Cullin 5"/>
    <property type="match status" value="1"/>
</dbReference>
<keyword evidence="5" id="KW-1017">Isopeptide bond</keyword>
<feature type="domain" description="Cullin family profile" evidence="25">
    <location>
        <begin position="1469"/>
        <end position="1704"/>
    </location>
</feature>
<evidence type="ECO:0000256" key="6">
    <source>
        <dbReference type="ARBA" id="ARBA00022692"/>
    </source>
</evidence>
<feature type="non-terminal residue" evidence="27">
    <location>
        <position position="1"/>
    </location>
</feature>
<keyword evidence="13 23" id="KW-0130">Cell adhesion</keyword>
<dbReference type="Pfam" id="PF00092">
    <property type="entry name" value="VWA"/>
    <property type="match status" value="1"/>
</dbReference>
<evidence type="ECO:0000259" key="25">
    <source>
        <dbReference type="PROSITE" id="PS50069"/>
    </source>
</evidence>
<dbReference type="GO" id="GO:0046872">
    <property type="term" value="F:metal ion binding"/>
    <property type="evidence" value="ECO:0007669"/>
    <property type="project" value="UniProtKB-KW"/>
</dbReference>
<keyword evidence="7" id="KW-0479">Metal-binding</keyword>
<dbReference type="EMBL" id="QNUK01000015">
    <property type="protein sequence ID" value="KAF5908201.1"/>
    <property type="molecule type" value="Genomic_DNA"/>
</dbReference>
<feature type="repeat" description="FG-GAP" evidence="22">
    <location>
        <begin position="517"/>
        <end position="575"/>
    </location>
</feature>
<dbReference type="PROSITE" id="PS50069">
    <property type="entry name" value="CULLIN_2"/>
    <property type="match status" value="1"/>
</dbReference>
<keyword evidence="10" id="KW-0833">Ubl conjugation pathway</keyword>
<evidence type="ECO:0000256" key="4">
    <source>
        <dbReference type="ARBA" id="ARBA00008054"/>
    </source>
</evidence>
<dbReference type="InterPro" id="IPR016159">
    <property type="entry name" value="Cullin_repeat-like_dom_sf"/>
</dbReference>
<evidence type="ECO:0000256" key="23">
    <source>
        <dbReference type="RuleBase" id="RU003762"/>
    </source>
</evidence>
<accession>A0A8J4U1A2</accession>
<dbReference type="GO" id="GO:0031625">
    <property type="term" value="F:ubiquitin protein ligase binding"/>
    <property type="evidence" value="ECO:0007669"/>
    <property type="project" value="InterPro"/>
</dbReference>
<dbReference type="Pfam" id="PF01839">
    <property type="entry name" value="FG-GAP"/>
    <property type="match status" value="1"/>
</dbReference>
<dbReference type="SUPFAM" id="SSF75632">
    <property type="entry name" value="Cullin homology domain"/>
    <property type="match status" value="1"/>
</dbReference>
<dbReference type="Gene3D" id="2.130.10.130">
    <property type="entry name" value="Integrin alpha, N-terminal"/>
    <property type="match status" value="1"/>
</dbReference>
<dbReference type="GO" id="GO:0008305">
    <property type="term" value="C:integrin complex"/>
    <property type="evidence" value="ECO:0007669"/>
    <property type="project" value="InterPro"/>
</dbReference>
<dbReference type="FunFam" id="3.30.230.130:FF:000004">
    <property type="entry name" value="Cullin 5"/>
    <property type="match status" value="1"/>
</dbReference>
<name>A0A8J4U1A2_CLAMG</name>
<dbReference type="SUPFAM" id="SSF69179">
    <property type="entry name" value="Integrin domains"/>
    <property type="match status" value="2"/>
</dbReference>
<dbReference type="PROSITE" id="PS51470">
    <property type="entry name" value="FG_GAP"/>
    <property type="match status" value="3"/>
</dbReference>
<dbReference type="GO" id="GO:0007229">
    <property type="term" value="P:integrin-mediated signaling pathway"/>
    <property type="evidence" value="ECO:0007669"/>
    <property type="project" value="UniProtKB-KW"/>
</dbReference>
<dbReference type="SMART" id="SM00327">
    <property type="entry name" value="VWA"/>
    <property type="match status" value="1"/>
</dbReference>
<evidence type="ECO:0000256" key="24">
    <source>
        <dbReference type="RuleBase" id="RU003829"/>
    </source>
</evidence>
<feature type="repeat" description="FG-GAP" evidence="22">
    <location>
        <begin position="407"/>
        <end position="454"/>
    </location>
</feature>
<dbReference type="Gene3D" id="2.60.40.1510">
    <property type="entry name" value="ntegrin, alpha v. Chain A, domain 3"/>
    <property type="match status" value="1"/>
</dbReference>
<dbReference type="Pfam" id="PF26557">
    <property type="entry name" value="Cullin_AB"/>
    <property type="match status" value="1"/>
</dbReference>
<comment type="pathway">
    <text evidence="2">Protein modification; protein ubiquitination.</text>
</comment>
<evidence type="ECO:0000313" key="27">
    <source>
        <dbReference type="EMBL" id="KAF5908201.1"/>
    </source>
</evidence>
<evidence type="ECO:0000256" key="22">
    <source>
        <dbReference type="PROSITE-ProRule" id="PRU00803"/>
    </source>
</evidence>
<evidence type="ECO:0000256" key="16">
    <source>
        <dbReference type="ARBA" id="ARBA00023136"/>
    </source>
</evidence>
<evidence type="ECO:0000256" key="20">
    <source>
        <dbReference type="ARBA" id="ARBA00040451"/>
    </source>
</evidence>
<dbReference type="InterPro" id="IPR032695">
    <property type="entry name" value="Integrin_dom_sf"/>
</dbReference>
<dbReference type="Gene3D" id="3.40.50.410">
    <property type="entry name" value="von Willebrand factor, type A domain"/>
    <property type="match status" value="1"/>
</dbReference>
<dbReference type="OrthoDB" id="27073at2759"/>
<evidence type="ECO:0000256" key="8">
    <source>
        <dbReference type="ARBA" id="ARBA00022729"/>
    </source>
</evidence>
<dbReference type="InterPro" id="IPR036465">
    <property type="entry name" value="vWFA_dom_sf"/>
</dbReference>
<dbReference type="InterPro" id="IPR013519">
    <property type="entry name" value="Int_alpha_beta-p"/>
</dbReference>
<dbReference type="Pfam" id="PF20805">
    <property type="entry name" value="Integrin_A_Ig_2"/>
    <property type="match status" value="1"/>
</dbReference>
<evidence type="ECO:0000256" key="9">
    <source>
        <dbReference type="ARBA" id="ARBA00022737"/>
    </source>
</evidence>
<dbReference type="Pfam" id="PF00888">
    <property type="entry name" value="Cullin"/>
    <property type="match status" value="1"/>
</dbReference>
<keyword evidence="16" id="KW-0472">Membrane</keyword>
<dbReference type="InterPro" id="IPR002035">
    <property type="entry name" value="VWF_A"/>
</dbReference>
<sequence>IYTAVGFNIYTTPLSNFTTEDPLFGQTIIKSKDGVFVPSPASGDAYTCTNKGCSHIPVIGGGKGLNPIASVASSFIGNEEQLLVCNQAQTRKSSTEYFNGNCTSILNRHVKSKIYPEKLVLQLLEKKAIDNNNKYQDSPYQDYRRKRRALQNDPNTDIDDEDEDAGTEIAFVLDGSGSIDEPDFIRAKDFISNVMRNVWKTCFSCNFAIVQFGRNIKTELSLKENDDSLRALDKVKNITQLGAITKTASALYHVLTEVFVPEYGSNEKAKKMIILLSDGAMSGDNRTLSDVLNMTEMQGITRYSIGVGPEVLGKLKAENEMITIAGSKDRYFNVSNYAALEEILSSLEKNIIGIEGLQKGAGFELQLAEAGFSSHITRDGSILFGAVGAYDWSGGIILKQNGEESVTFFNATKEEPRYSYLGYSVASANRDSKTLYISGAPRYNLTGAVFIFNGINQTLLQGDQVGSYFGSVLCALDVNNDKETDYLLVGAPLFHVKGEEGKVLIYKLNKGKFEKEASELHGLEKYSYARFGSAVADIGDIDGNGFSDVAVGAPLEEYNAGSVYIYNAFEDGLKKQFSQRITPLDFGFQLENFGQAVSVMPVSEKDKPPLINVGSKGAINFFQTIPVIIIKPKITITASKEIKEIPIDKQNNDELSKFKAKLHLCFNSPKEEIKSGELPIEYQIDLDSGKEQKRLVHVKPHEGTMRFTITESKTCTELIDVKYVGCSDCFSPIKIRVNFTLTLSTGIPIRVLDVYNPKEAIKEIQFEKDCSQNCKAAISLNASKLSKDTITIGETPEIKFESNLTNSGDSSYITTLTLIYPEVLSFKKSEHGTCEDKNDKHQIVCKLRHPIFRKNTETRVTIVWQPMDKNTNSTALITALLTGGNDGSEQLDFKTYTFTVKKALKVQVAATAKPNSLNITEGEESKKQKLHLTFKLRGENTYGAKINLIITIEKQAHKTDMIIENVEPKNCSWPSDANIKSIFQIVCKEFTDLQEVNITAQTHIHDIKSVSEMIIAKAEITYNESIYDGKNVVKTDQVKVSLIKLTVVKSTPLIVGSAIGGFLLLIVIIIILIKNKGSLQFEDKWDLMRPIVLKLLRQESVTKQQWFDLFSDVHAVCLWDDKGPAKIHQALKEDILDFIKQAQARVLSHQDDTALLKAYIVEWRKFFTQCDILPKPFCQLEITLMGKQGSNKKSNVEDSIVRKLMLDTWNESIFSNIKNRLQDSAMKLVHAERLGEAFDSQLVIGVRESYVNLCSNPDDKLQIYRDNFEKAYLDSTERFYRTQAPSYLQQNGVQNYMKYADAKLREEEKRALRYLETRRECNSVQALMECCVNALVTSFKETILAECPGMIKRNETDKLHLMFSLMDKVPSGIEPMLKDLEEHIISAGLADMVAAAETITTDSEKYVEQLLTLFNRFSKLVKEAFQDDPRFLTARDKAYKAVVNDATIFKLELPMKQKGVGLKTQPESKCPELLANYCDMLLRKTPLSKKLTSEEIELKLKEVLLVLKYVQNKDVFMRYHKAHLTRRLILDISADSEIEENMVEWLREVGMPADYVNKLARMFQDIKVSEDLNQVFKEMHKHNKLALPADSVNIKILNAGAWSRSSEKVFVSLPTELEDLIPEVEDFYKKNHSGRKLHWHHLMSNGIITFKNEVGQYDLEVTTFQLAVLFAWNQRPREKISFENLKLATELPDAELRRTLWSLVAFPKLKRQVLSYEPQVSSPKDFTDSTLFFVNQEFSLIKNSKVQKRGKINLIGRLQLTTERMREEENEGIVQLRILRTQ</sequence>
<comment type="caution">
    <text evidence="27">The sequence shown here is derived from an EMBL/GenBank/DDBJ whole genome shotgun (WGS) entry which is preliminary data.</text>
</comment>
<evidence type="ECO:0000259" key="26">
    <source>
        <dbReference type="PROSITE" id="PS50234"/>
    </source>
</evidence>
<keyword evidence="8" id="KW-0732">Signal</keyword>
<evidence type="ECO:0000256" key="5">
    <source>
        <dbReference type="ARBA" id="ARBA00022499"/>
    </source>
</evidence>
<comment type="similarity">
    <text evidence="4 23">Belongs to the integrin alpha chain family.</text>
</comment>
<evidence type="ECO:0000256" key="19">
    <source>
        <dbReference type="ARBA" id="ARBA00023180"/>
    </source>
</evidence>
<comment type="subcellular location">
    <subcellularLocation>
        <location evidence="1 23">Membrane</location>
        <topology evidence="1 23">Single-pass type I membrane protein</topology>
    </subcellularLocation>
</comment>
<evidence type="ECO:0000256" key="15">
    <source>
        <dbReference type="ARBA" id="ARBA00023037"/>
    </source>
</evidence>
<feature type="repeat" description="FG-GAP" evidence="22">
    <location>
        <begin position="455"/>
        <end position="515"/>
    </location>
</feature>
<evidence type="ECO:0000256" key="17">
    <source>
        <dbReference type="ARBA" id="ARBA00023157"/>
    </source>
</evidence>
<keyword evidence="9" id="KW-0677">Repeat</keyword>
<dbReference type="InterPro" id="IPR045093">
    <property type="entry name" value="Cullin"/>
</dbReference>
<evidence type="ECO:0000256" key="11">
    <source>
        <dbReference type="ARBA" id="ARBA00022837"/>
    </source>
</evidence>
<keyword evidence="6" id="KW-0812">Transmembrane</keyword>
<evidence type="ECO:0000313" key="28">
    <source>
        <dbReference type="Proteomes" id="UP000727407"/>
    </source>
</evidence>
<dbReference type="PANTHER" id="PTHR11932">
    <property type="entry name" value="CULLIN"/>
    <property type="match status" value="1"/>
</dbReference>
<dbReference type="Proteomes" id="UP000727407">
    <property type="component" value="Unassembled WGS sequence"/>
</dbReference>
<dbReference type="InterPro" id="IPR013517">
    <property type="entry name" value="FG-GAP"/>
</dbReference>
<evidence type="ECO:0000256" key="12">
    <source>
        <dbReference type="ARBA" id="ARBA00022843"/>
    </source>
</evidence>
<dbReference type="Gene3D" id="3.30.230.130">
    <property type="entry name" value="Cullin, Chain C, Domain 2"/>
    <property type="match status" value="1"/>
</dbReference>
<dbReference type="PROSITE" id="PS50234">
    <property type="entry name" value="VWFA"/>
    <property type="match status" value="1"/>
</dbReference>
<dbReference type="InterPro" id="IPR000413">
    <property type="entry name" value="Integrin_alpha"/>
</dbReference>
<dbReference type="Gene3D" id="1.20.1310.10">
    <property type="entry name" value="Cullin Repeats"/>
    <property type="match status" value="4"/>
</dbReference>
<dbReference type="FunFam" id="1.20.1310.10:FF:000017">
    <property type="entry name" value="Cullin 5"/>
    <property type="match status" value="1"/>
</dbReference>
<keyword evidence="14" id="KW-1133">Transmembrane helix</keyword>
<protein>
    <recommendedName>
        <fullName evidence="20">Cullin-5</fullName>
    </recommendedName>
</protein>
<dbReference type="PRINTS" id="PR01185">
    <property type="entry name" value="INTEGRINA"/>
</dbReference>
<evidence type="ECO:0000256" key="18">
    <source>
        <dbReference type="ARBA" id="ARBA00023170"/>
    </source>
</evidence>
<reference evidence="27" key="1">
    <citation type="submission" date="2020-07" db="EMBL/GenBank/DDBJ databases">
        <title>Clarias magur genome sequencing, assembly and annotation.</title>
        <authorList>
            <person name="Kushwaha B."/>
            <person name="Kumar R."/>
            <person name="Das P."/>
            <person name="Joshi C.G."/>
            <person name="Kumar D."/>
            <person name="Nagpure N.S."/>
            <person name="Pandey M."/>
            <person name="Agarwal S."/>
            <person name="Srivastava S."/>
            <person name="Singh M."/>
            <person name="Sahoo L."/>
            <person name="Jayasankar P."/>
            <person name="Meher P.K."/>
            <person name="Koringa P.G."/>
            <person name="Iquebal M.A."/>
            <person name="Das S.P."/>
            <person name="Bit A."/>
            <person name="Patnaik S."/>
            <person name="Patel N."/>
            <person name="Shah T.M."/>
            <person name="Hinsu A."/>
            <person name="Jena J.K."/>
        </authorList>
    </citation>
    <scope>NUCLEOTIDE SEQUENCE</scope>
    <source>
        <strain evidence="27">CIFAMagur01</strain>
        <tissue evidence="27">Testis</tissue>
    </source>
</reference>
<dbReference type="GO" id="GO:0006511">
    <property type="term" value="P:ubiquitin-dependent protein catabolic process"/>
    <property type="evidence" value="ECO:0007669"/>
    <property type="project" value="InterPro"/>
</dbReference>
<dbReference type="SUPFAM" id="SSF74788">
    <property type="entry name" value="Cullin repeat-like"/>
    <property type="match status" value="1"/>
</dbReference>
<dbReference type="FunFam" id="1.20.1310.10:FF:000014">
    <property type="entry name" value="Cullin 5"/>
    <property type="match status" value="1"/>
</dbReference>
<organism evidence="27 28">
    <name type="scientific">Clarias magur</name>
    <name type="common">Asian catfish</name>
    <name type="synonym">Macropteronotus magur</name>
    <dbReference type="NCBI Taxonomy" id="1594786"/>
    <lineage>
        <taxon>Eukaryota</taxon>
        <taxon>Metazoa</taxon>
        <taxon>Chordata</taxon>
        <taxon>Craniata</taxon>
        <taxon>Vertebrata</taxon>
        <taxon>Euteleostomi</taxon>
        <taxon>Actinopterygii</taxon>
        <taxon>Neopterygii</taxon>
        <taxon>Teleostei</taxon>
        <taxon>Ostariophysi</taxon>
        <taxon>Siluriformes</taxon>
        <taxon>Clariidae</taxon>
        <taxon>Clarias</taxon>
    </lineage>
</organism>
<dbReference type="SUPFAM" id="SSF53300">
    <property type="entry name" value="vWA-like"/>
    <property type="match status" value="1"/>
</dbReference>
<dbReference type="SMART" id="SM00191">
    <property type="entry name" value="Int_alpha"/>
    <property type="match status" value="3"/>
</dbReference>
<dbReference type="InterPro" id="IPR048285">
    <property type="entry name" value="Integrin_alpha_Ig-like_2"/>
</dbReference>
<keyword evidence="28" id="KW-1185">Reference proteome</keyword>
<dbReference type="InterPro" id="IPR028994">
    <property type="entry name" value="Integrin_alpha_N"/>
</dbReference>
<evidence type="ECO:0000256" key="14">
    <source>
        <dbReference type="ARBA" id="ARBA00022989"/>
    </source>
</evidence>
<dbReference type="SMART" id="SM00182">
    <property type="entry name" value="CULLIN"/>
    <property type="match status" value="1"/>
</dbReference>
<dbReference type="InterPro" id="IPR016158">
    <property type="entry name" value="Cullin_homology"/>
</dbReference>
<evidence type="ECO:0000256" key="13">
    <source>
        <dbReference type="ARBA" id="ARBA00022889"/>
    </source>
</evidence>
<dbReference type="SUPFAM" id="SSF69318">
    <property type="entry name" value="Integrin alpha N-terminal domain"/>
    <property type="match status" value="1"/>
</dbReference>
<keyword evidence="12" id="KW-0832">Ubl conjugation</keyword>
<evidence type="ECO:0000256" key="1">
    <source>
        <dbReference type="ARBA" id="ARBA00004479"/>
    </source>
</evidence>
<evidence type="ECO:0000256" key="7">
    <source>
        <dbReference type="ARBA" id="ARBA00022723"/>
    </source>
</evidence>
<evidence type="ECO:0000256" key="2">
    <source>
        <dbReference type="ARBA" id="ARBA00004906"/>
    </source>
</evidence>
<feature type="domain" description="VWFA" evidence="26">
    <location>
        <begin position="168"/>
        <end position="347"/>
    </location>
</feature>
<proteinExistence type="inferred from homology"/>
<evidence type="ECO:0000256" key="10">
    <source>
        <dbReference type="ARBA" id="ARBA00022786"/>
    </source>
</evidence>
<dbReference type="GO" id="GO:0007155">
    <property type="term" value="P:cell adhesion"/>
    <property type="evidence" value="ECO:0007669"/>
    <property type="project" value="UniProtKB-KW"/>
</dbReference>
<dbReference type="PRINTS" id="PR00453">
    <property type="entry name" value="VWFADOMAIN"/>
</dbReference>
<comment type="similarity">
    <text evidence="3 21 24">Belongs to the cullin family.</text>
</comment>
<evidence type="ECO:0000256" key="3">
    <source>
        <dbReference type="ARBA" id="ARBA00006019"/>
    </source>
</evidence>
<keyword evidence="18 23" id="KW-0675">Receptor</keyword>
<dbReference type="InterPro" id="IPR036317">
    <property type="entry name" value="Cullin_homology_sf"/>
</dbReference>
<dbReference type="Gene3D" id="2.60.40.1460">
    <property type="entry name" value="Integrin domains. Chain A, domain 2"/>
    <property type="match status" value="1"/>
</dbReference>
<keyword evidence="19" id="KW-0325">Glycoprotein</keyword>